<dbReference type="SMART" id="SM00745">
    <property type="entry name" value="MIT"/>
    <property type="match status" value="1"/>
</dbReference>
<keyword evidence="7" id="KW-1185">Reference proteome</keyword>
<dbReference type="InterPro" id="IPR000641">
    <property type="entry name" value="CbxX/CfxQ"/>
</dbReference>
<dbReference type="InterPro" id="IPR003959">
    <property type="entry name" value="ATPase_AAA_core"/>
</dbReference>
<gene>
    <name evidence="6" type="ORF">CTAYLR_004526</name>
</gene>
<dbReference type="Gene3D" id="1.10.8.60">
    <property type="match status" value="1"/>
</dbReference>
<dbReference type="InterPro" id="IPR027417">
    <property type="entry name" value="P-loop_NTPase"/>
</dbReference>
<protein>
    <recommendedName>
        <fullName evidence="8">AAA+ ATPase domain-containing protein</fullName>
    </recommendedName>
</protein>
<dbReference type="Gene3D" id="1.20.58.80">
    <property type="entry name" value="Phosphotransferase system, lactose/cellobiose-type IIA subunit"/>
    <property type="match status" value="1"/>
</dbReference>
<comment type="similarity">
    <text evidence="1">Belongs to the CbxX/CfxQ family.</text>
</comment>
<dbReference type="Proteomes" id="UP001230188">
    <property type="component" value="Unassembled WGS sequence"/>
</dbReference>
<comment type="caution">
    <text evidence="6">The sequence shown here is derived from an EMBL/GenBank/DDBJ whole genome shotgun (WGS) entry which is preliminary data.</text>
</comment>
<evidence type="ECO:0000259" key="4">
    <source>
        <dbReference type="SMART" id="SM00382"/>
    </source>
</evidence>
<feature type="domain" description="AAA+ ATPase" evidence="4">
    <location>
        <begin position="137"/>
        <end position="271"/>
    </location>
</feature>
<accession>A0AAD7UMX7</accession>
<dbReference type="EMBL" id="JAQMWT010000034">
    <property type="protein sequence ID" value="KAJ8613253.1"/>
    <property type="molecule type" value="Genomic_DNA"/>
</dbReference>
<evidence type="ECO:0000256" key="3">
    <source>
        <dbReference type="ARBA" id="ARBA00022840"/>
    </source>
</evidence>
<dbReference type="Pfam" id="PF00004">
    <property type="entry name" value="AAA"/>
    <property type="match status" value="1"/>
</dbReference>
<dbReference type="Gene3D" id="3.40.50.300">
    <property type="entry name" value="P-loop containing nucleotide triphosphate hydrolases"/>
    <property type="match status" value="1"/>
</dbReference>
<dbReference type="AlphaFoldDB" id="A0AAD7UMX7"/>
<evidence type="ECO:0000259" key="5">
    <source>
        <dbReference type="SMART" id="SM00745"/>
    </source>
</evidence>
<dbReference type="SUPFAM" id="SSF52540">
    <property type="entry name" value="P-loop containing nucleoside triphosphate hydrolases"/>
    <property type="match status" value="1"/>
</dbReference>
<evidence type="ECO:0008006" key="8">
    <source>
        <dbReference type="Google" id="ProtNLM"/>
    </source>
</evidence>
<dbReference type="PRINTS" id="PR00819">
    <property type="entry name" value="CBXCFQXSUPER"/>
</dbReference>
<dbReference type="GO" id="GO:0016887">
    <property type="term" value="F:ATP hydrolysis activity"/>
    <property type="evidence" value="ECO:0007669"/>
    <property type="project" value="InterPro"/>
</dbReference>
<keyword evidence="2" id="KW-0547">Nucleotide-binding</keyword>
<proteinExistence type="inferred from homology"/>
<dbReference type="Pfam" id="PF04212">
    <property type="entry name" value="MIT"/>
    <property type="match status" value="1"/>
</dbReference>
<keyword evidence="3" id="KW-0067">ATP-binding</keyword>
<feature type="domain" description="MIT" evidence="5">
    <location>
        <begin position="3"/>
        <end position="79"/>
    </location>
</feature>
<sequence>MAESNVLERGIEAARAATAADNAGDYDKALDMYLTAVKFLLHVVKYGPESQREPIKRRVEGYLGRAEQIKQARNAGDKPKAKIEAPPPEDLENFDLRAELEKRVGMDDVKRKLLAFEHGQILDARRRELSREVKAAPFPHCLFKGPPGSGKTSMARLVAKSLAKLGVLETGHLIEVQRSDLVAGHIGQTAIKTRAVIDKAKGGVLFVDECYRLAGRGDNDFGPEAIDELMAAMEAGDPIIIFAGYDDIHMDDFVKSNPGLFRRIQYVFTFTNYSPRELAQILLLKIDTHGFKLAPPLDKNPDSIAALLVNHTTQDQRHRMNGGLCDALLRHAKTHLDARLTVDSNVDALLTYTPDDLIRACADLPTPPPLDAGPPPPTRR</sequence>
<dbReference type="InterPro" id="IPR007330">
    <property type="entry name" value="MIT_dom"/>
</dbReference>
<dbReference type="GO" id="GO:0005524">
    <property type="term" value="F:ATP binding"/>
    <property type="evidence" value="ECO:0007669"/>
    <property type="project" value="UniProtKB-KW"/>
</dbReference>
<reference evidence="6" key="1">
    <citation type="submission" date="2023-01" db="EMBL/GenBank/DDBJ databases">
        <title>Metagenome sequencing of chrysophaentin producing Chrysophaeum taylorii.</title>
        <authorList>
            <person name="Davison J."/>
            <person name="Bewley C."/>
        </authorList>
    </citation>
    <scope>NUCLEOTIDE SEQUENCE</scope>
    <source>
        <strain evidence="6">NIES-1699</strain>
    </source>
</reference>
<evidence type="ECO:0000256" key="2">
    <source>
        <dbReference type="ARBA" id="ARBA00022741"/>
    </source>
</evidence>
<name>A0AAD7UMX7_9STRA</name>
<dbReference type="PANTHER" id="PTHR43392:SF2">
    <property type="entry name" value="AAA-TYPE ATPASE FAMILY PROTEIN _ ANKYRIN REPEAT FAMILY PROTEIN"/>
    <property type="match status" value="1"/>
</dbReference>
<evidence type="ECO:0000313" key="7">
    <source>
        <dbReference type="Proteomes" id="UP001230188"/>
    </source>
</evidence>
<dbReference type="SMART" id="SM00382">
    <property type="entry name" value="AAA"/>
    <property type="match status" value="1"/>
</dbReference>
<dbReference type="InterPro" id="IPR036181">
    <property type="entry name" value="MIT_dom_sf"/>
</dbReference>
<dbReference type="FunFam" id="3.40.50.300:FF:000216">
    <property type="entry name" value="Type VII secretion ATPase EccA"/>
    <property type="match status" value="1"/>
</dbReference>
<dbReference type="InterPro" id="IPR003593">
    <property type="entry name" value="AAA+_ATPase"/>
</dbReference>
<organism evidence="6 7">
    <name type="scientific">Chrysophaeum taylorii</name>
    <dbReference type="NCBI Taxonomy" id="2483200"/>
    <lineage>
        <taxon>Eukaryota</taxon>
        <taxon>Sar</taxon>
        <taxon>Stramenopiles</taxon>
        <taxon>Ochrophyta</taxon>
        <taxon>Pelagophyceae</taxon>
        <taxon>Pelagomonadales</taxon>
        <taxon>Pelagomonadaceae</taxon>
        <taxon>Chrysophaeum</taxon>
    </lineage>
</organism>
<dbReference type="CDD" id="cd00009">
    <property type="entry name" value="AAA"/>
    <property type="match status" value="1"/>
</dbReference>
<dbReference type="PANTHER" id="PTHR43392">
    <property type="entry name" value="AAA-TYPE ATPASE FAMILY PROTEIN / ANKYRIN REPEAT FAMILY PROTEIN"/>
    <property type="match status" value="1"/>
</dbReference>
<evidence type="ECO:0000256" key="1">
    <source>
        <dbReference type="ARBA" id="ARBA00010378"/>
    </source>
</evidence>
<dbReference type="SUPFAM" id="SSF116846">
    <property type="entry name" value="MIT domain"/>
    <property type="match status" value="1"/>
</dbReference>
<evidence type="ECO:0000313" key="6">
    <source>
        <dbReference type="EMBL" id="KAJ8613253.1"/>
    </source>
</evidence>
<dbReference type="InterPro" id="IPR050773">
    <property type="entry name" value="CbxX/CfxQ_RuBisCO_ESX"/>
</dbReference>